<dbReference type="RefSeq" id="WP_330930373.1">
    <property type="nucleotide sequence ID" value="NZ_CP119075.1"/>
</dbReference>
<accession>A0AAF0CPT7</accession>
<dbReference type="KEGG" id="slom:PXH66_03145"/>
<dbReference type="Pfam" id="PF13185">
    <property type="entry name" value="GAF_2"/>
    <property type="match status" value="1"/>
</dbReference>
<reference evidence="2" key="1">
    <citation type="submission" date="2023-03" db="EMBL/GenBank/DDBJ databases">
        <title>Lomoglobus Profundus gen. nov., sp. nov., a novel member of the phylum Verrucomicrobia, isolated from deep-marine sediment of South China Sea.</title>
        <authorList>
            <person name="Ahmad T."/>
            <person name="Ishaq S.E."/>
            <person name="Wang F."/>
        </authorList>
    </citation>
    <scope>NUCLEOTIDE SEQUENCE</scope>
    <source>
        <strain evidence="2">LMO-M01</strain>
    </source>
</reference>
<dbReference type="AlphaFoldDB" id="A0AAF0CPT7"/>
<dbReference type="Gene3D" id="3.30.450.40">
    <property type="match status" value="1"/>
</dbReference>
<feature type="domain" description="GAF" evidence="1">
    <location>
        <begin position="20"/>
        <end position="114"/>
    </location>
</feature>
<evidence type="ECO:0000313" key="2">
    <source>
        <dbReference type="EMBL" id="WED65843.1"/>
    </source>
</evidence>
<name>A0AAF0CPT7_9BACT</name>
<evidence type="ECO:0000313" key="3">
    <source>
        <dbReference type="Proteomes" id="UP001218638"/>
    </source>
</evidence>
<proteinExistence type="predicted"/>
<dbReference type="Proteomes" id="UP001218638">
    <property type="component" value="Chromosome"/>
</dbReference>
<dbReference type="InterPro" id="IPR003018">
    <property type="entry name" value="GAF"/>
</dbReference>
<organism evidence="2 3">
    <name type="scientific">Synoicihabitans lomoniglobus</name>
    <dbReference type="NCBI Taxonomy" id="2909285"/>
    <lineage>
        <taxon>Bacteria</taxon>
        <taxon>Pseudomonadati</taxon>
        <taxon>Verrucomicrobiota</taxon>
        <taxon>Opitutia</taxon>
        <taxon>Opitutales</taxon>
        <taxon>Opitutaceae</taxon>
        <taxon>Synoicihabitans</taxon>
    </lineage>
</organism>
<dbReference type="SUPFAM" id="SSF55781">
    <property type="entry name" value="GAF domain-like"/>
    <property type="match status" value="1"/>
</dbReference>
<sequence length="321" mass="35409">MSMPTIPPTTRTFIKVTEVWIPDRSGQFLEFSGGIYGDLNEFRRISRHERFNHGEGLPGAAWAQRRPVILSEFTTENFKRTAAAHAAGLTCGIAYPVFAGEFLTGVLVFFCGEDEGNVGAIEVWGRDPTDQLGLKLDSGYYGNLKEFEFISRHTTFRKGSGLPGMVWDRYMPVILDNMDDSGPFSRALDATRAGITTALGLPCSASTRESFVLCLLSVGELPIAQRYEIWEPDESLQVLHLKDAADESDVRHFEQMSTVQLRRGEGLIGEVWRSGAPQIADKLDMVVSPPFVSAKSAGLDHAVALPVLGNGFLKAVVVWYF</sequence>
<dbReference type="InterPro" id="IPR029016">
    <property type="entry name" value="GAF-like_dom_sf"/>
</dbReference>
<dbReference type="EMBL" id="CP119075">
    <property type="protein sequence ID" value="WED65843.1"/>
    <property type="molecule type" value="Genomic_DNA"/>
</dbReference>
<keyword evidence="3" id="KW-1185">Reference proteome</keyword>
<evidence type="ECO:0000259" key="1">
    <source>
        <dbReference type="Pfam" id="PF13185"/>
    </source>
</evidence>
<gene>
    <name evidence="2" type="ORF">PXH66_03145</name>
</gene>
<protein>
    <submittedName>
        <fullName evidence="2">GAF domain-containing protein</fullName>
    </submittedName>
</protein>